<feature type="transmembrane region" description="Helical" evidence="6">
    <location>
        <begin position="36"/>
        <end position="59"/>
    </location>
</feature>
<dbReference type="SMART" id="SM00563">
    <property type="entry name" value="PlsC"/>
    <property type="match status" value="1"/>
</dbReference>
<dbReference type="EC" id="2.3.1.51" evidence="4"/>
<protein>
    <recommendedName>
        <fullName evidence="4">1-acyl-sn-glycerol-3-phosphate acyltransferase</fullName>
        <ecNumber evidence="4">2.3.1.51</ecNumber>
    </recommendedName>
</protein>
<dbReference type="GO" id="GO:0016020">
    <property type="term" value="C:membrane"/>
    <property type="evidence" value="ECO:0007669"/>
    <property type="project" value="InterPro"/>
</dbReference>
<gene>
    <name evidence="8" type="ORF">E3P90_00489</name>
</gene>
<evidence type="ECO:0000256" key="5">
    <source>
        <dbReference type="SAM" id="MobiDB-lite"/>
    </source>
</evidence>
<dbReference type="PANTHER" id="PTHR10434">
    <property type="entry name" value="1-ACYL-SN-GLYCEROL-3-PHOSPHATE ACYLTRANSFERASE"/>
    <property type="match status" value="1"/>
</dbReference>
<keyword evidence="4" id="KW-0444">Lipid biosynthesis</keyword>
<reference evidence="8 9" key="1">
    <citation type="submission" date="2019-03" db="EMBL/GenBank/DDBJ databases">
        <title>Sequencing 23 genomes of Wallemia ichthyophaga.</title>
        <authorList>
            <person name="Gostincar C."/>
        </authorList>
    </citation>
    <scope>NUCLEOTIDE SEQUENCE [LARGE SCALE GENOMIC DNA]</scope>
    <source>
        <strain evidence="8 9">EXF-8621</strain>
    </source>
</reference>
<keyword evidence="4" id="KW-1208">Phospholipid metabolism</keyword>
<dbReference type="GO" id="GO:0003841">
    <property type="term" value="F:1-acylglycerol-3-phosphate O-acyltransferase activity"/>
    <property type="evidence" value="ECO:0007669"/>
    <property type="project" value="UniProtKB-UniRule"/>
</dbReference>
<proteinExistence type="inferred from homology"/>
<dbReference type="InterPro" id="IPR002123">
    <property type="entry name" value="Plipid/glycerol_acylTrfase"/>
</dbReference>
<dbReference type="OrthoDB" id="202234at2759"/>
<evidence type="ECO:0000256" key="3">
    <source>
        <dbReference type="ARBA" id="ARBA00023315"/>
    </source>
</evidence>
<evidence type="ECO:0000256" key="6">
    <source>
        <dbReference type="SAM" id="Phobius"/>
    </source>
</evidence>
<keyword evidence="6" id="KW-0472">Membrane</keyword>
<comment type="catalytic activity">
    <reaction evidence="4">
        <text>a 1-acyl-sn-glycero-3-phosphate + an acyl-CoA = a 1,2-diacyl-sn-glycero-3-phosphate + CoA</text>
        <dbReference type="Rhea" id="RHEA:19709"/>
        <dbReference type="ChEBI" id="CHEBI:57287"/>
        <dbReference type="ChEBI" id="CHEBI:57970"/>
        <dbReference type="ChEBI" id="CHEBI:58342"/>
        <dbReference type="ChEBI" id="CHEBI:58608"/>
        <dbReference type="EC" id="2.3.1.51"/>
    </reaction>
</comment>
<keyword evidence="6" id="KW-1133">Transmembrane helix</keyword>
<name>A0A4T0IGJ5_WALIC</name>
<accession>A0A4T0IGJ5</accession>
<comment type="similarity">
    <text evidence="1 4">Belongs to the 1-acyl-sn-glycerol-3-phosphate acyltransferase family.</text>
</comment>
<evidence type="ECO:0000313" key="8">
    <source>
        <dbReference type="EMBL" id="TIB16303.1"/>
    </source>
</evidence>
<dbReference type="CDD" id="cd07989">
    <property type="entry name" value="LPLAT_AGPAT-like"/>
    <property type="match status" value="1"/>
</dbReference>
<evidence type="ECO:0000256" key="1">
    <source>
        <dbReference type="ARBA" id="ARBA00008655"/>
    </source>
</evidence>
<evidence type="ECO:0000313" key="9">
    <source>
        <dbReference type="Proteomes" id="UP000306954"/>
    </source>
</evidence>
<keyword evidence="2 4" id="KW-0808">Transferase</keyword>
<dbReference type="Pfam" id="PF01553">
    <property type="entry name" value="Acyltransferase"/>
    <property type="match status" value="1"/>
</dbReference>
<keyword evidence="3 4" id="KW-0012">Acyltransferase</keyword>
<keyword evidence="4" id="KW-0594">Phospholipid biosynthesis</keyword>
<dbReference type="AlphaFoldDB" id="A0A4T0IGJ5"/>
<feature type="compositionally biased region" description="Pro residues" evidence="5">
    <location>
        <begin position="296"/>
        <end position="305"/>
    </location>
</feature>
<dbReference type="Proteomes" id="UP000306954">
    <property type="component" value="Unassembled WGS sequence"/>
</dbReference>
<comment type="caution">
    <text evidence="8">The sequence shown here is derived from an EMBL/GenBank/DDBJ whole genome shotgun (WGS) entry which is preliminary data.</text>
</comment>
<evidence type="ECO:0000256" key="2">
    <source>
        <dbReference type="ARBA" id="ARBA00022679"/>
    </source>
</evidence>
<keyword evidence="6" id="KW-0812">Transmembrane</keyword>
<evidence type="ECO:0000259" key="7">
    <source>
        <dbReference type="SMART" id="SM00563"/>
    </source>
</evidence>
<sequence length="328" mass="36394">MVPNSVIAGAAAFISVPLLAAPKSTPSRILKLVLHTSIYTTGLAFNSLVGVVSGLAALVGGDRYRQQISWLVARSFYYTVTPLVGWKFNVIGEEKFEPFTNPDDSKRQSSIMVSNHQTALDILFLGRIFPKFTTMMAKQEIKKIPLLGWWMVLSKAVFINRKDRKDAITAFNRIGNEIKDRGISVWIFPEGTRCTTPSPSLLPFKKGAFHLAIQAQIPILPVLCENYYHLANYNGDANTGGSRFERGQVQIKVLDPIPTTGLTSDDVQTLIDYTYEYMLYHLKLLSSTSCSLGKPLPPPPSPFNKPLPTKSTRTDDEDVVLVEKKPCA</sequence>
<organism evidence="8 9">
    <name type="scientific">Wallemia ichthyophaga</name>
    <dbReference type="NCBI Taxonomy" id="245174"/>
    <lineage>
        <taxon>Eukaryota</taxon>
        <taxon>Fungi</taxon>
        <taxon>Dikarya</taxon>
        <taxon>Basidiomycota</taxon>
        <taxon>Wallemiomycotina</taxon>
        <taxon>Wallemiomycetes</taxon>
        <taxon>Wallemiales</taxon>
        <taxon>Wallemiaceae</taxon>
        <taxon>Wallemia</taxon>
    </lineage>
</organism>
<dbReference type="GO" id="GO:0005783">
    <property type="term" value="C:endoplasmic reticulum"/>
    <property type="evidence" value="ECO:0007669"/>
    <property type="project" value="TreeGrafter"/>
</dbReference>
<feature type="region of interest" description="Disordered" evidence="5">
    <location>
        <begin position="296"/>
        <end position="318"/>
    </location>
</feature>
<dbReference type="EMBL" id="SPOF01000004">
    <property type="protein sequence ID" value="TIB16303.1"/>
    <property type="molecule type" value="Genomic_DNA"/>
</dbReference>
<dbReference type="NCBIfam" id="TIGR00530">
    <property type="entry name" value="AGP_acyltrn"/>
    <property type="match status" value="1"/>
</dbReference>
<dbReference type="GO" id="GO:0006654">
    <property type="term" value="P:phosphatidic acid biosynthetic process"/>
    <property type="evidence" value="ECO:0007669"/>
    <property type="project" value="TreeGrafter"/>
</dbReference>
<comment type="domain">
    <text evidence="4">The HXXXXD motif is essential for acyltransferase activity and may constitute the binding site for the phosphate moiety of the glycerol-3-phosphate.</text>
</comment>
<dbReference type="SUPFAM" id="SSF69593">
    <property type="entry name" value="Glycerol-3-phosphate (1)-acyltransferase"/>
    <property type="match status" value="1"/>
</dbReference>
<dbReference type="InterPro" id="IPR004552">
    <property type="entry name" value="AGP_acyltrans"/>
</dbReference>
<evidence type="ECO:0000256" key="4">
    <source>
        <dbReference type="RuleBase" id="RU361267"/>
    </source>
</evidence>
<keyword evidence="4" id="KW-0443">Lipid metabolism</keyword>
<dbReference type="PANTHER" id="PTHR10434:SF11">
    <property type="entry name" value="1-ACYL-SN-GLYCEROL-3-PHOSPHATE ACYLTRANSFERASE"/>
    <property type="match status" value="1"/>
</dbReference>
<feature type="domain" description="Phospholipid/glycerol acyltransferase" evidence="7">
    <location>
        <begin position="110"/>
        <end position="227"/>
    </location>
</feature>